<dbReference type="EMBL" id="BDIP01000003">
    <property type="protein sequence ID" value="GIQ79405.1"/>
    <property type="molecule type" value="Genomic_DNA"/>
</dbReference>
<evidence type="ECO:0000256" key="2">
    <source>
        <dbReference type="ARBA" id="ARBA00022614"/>
    </source>
</evidence>
<dbReference type="InterPro" id="IPR032675">
    <property type="entry name" value="LRR_dom_sf"/>
</dbReference>
<dbReference type="AlphaFoldDB" id="A0A9K3CN70"/>
<dbReference type="GO" id="GO:0031267">
    <property type="term" value="F:small GTPase binding"/>
    <property type="evidence" value="ECO:0007669"/>
    <property type="project" value="TreeGrafter"/>
</dbReference>
<protein>
    <submittedName>
        <fullName evidence="4">Uncharacterized protein</fullName>
    </submittedName>
</protein>
<keyword evidence="3" id="KW-0677">Repeat</keyword>
<evidence type="ECO:0000256" key="1">
    <source>
        <dbReference type="ARBA" id="ARBA00022468"/>
    </source>
</evidence>
<name>A0A9K3CN70_9EUKA</name>
<dbReference type="SUPFAM" id="SSF52047">
    <property type="entry name" value="RNI-like"/>
    <property type="match status" value="1"/>
</dbReference>
<comment type="caution">
    <text evidence="4">The sequence shown here is derived from an EMBL/GenBank/DDBJ whole genome shotgun (WGS) entry which is preliminary data.</text>
</comment>
<organism evidence="4 5">
    <name type="scientific">Kipferlia bialata</name>
    <dbReference type="NCBI Taxonomy" id="797122"/>
    <lineage>
        <taxon>Eukaryota</taxon>
        <taxon>Metamonada</taxon>
        <taxon>Carpediemonas-like organisms</taxon>
        <taxon>Kipferlia</taxon>
    </lineage>
</organism>
<dbReference type="Proteomes" id="UP000265618">
    <property type="component" value="Unassembled WGS sequence"/>
</dbReference>
<proteinExistence type="predicted"/>
<sequence>MISPTVLRNKPVPQRRSLCISYVPRDRSQRSSGSSGAVNADMRYHTVVYPGSTGDGGASVSPPRAYLDGKSHAIPRLPLRSQPLRVPVHVHIGKKGEGEEKAGRTRGRSGVTQDRPFSARMCLLDAQPSEEMPQTERETEREIERLGLDQYPWGQRVANCNKYKYKELYMFDKGIGPQGAKALALVLPSMTALTVLGLSNNMLGDVGARALADVLPSLPGLTHLALAGIDITPLGAGALGRALESLTNLKLLDLSDNDLGGLATDDLSRALTHMPRLEWLLLSNAHINAAGMDAIAWALPSLTWLQRLYLGHNSIGEVGARLLGQGLPVRLTHLSVEDNSIGDTGVTLLAQSIVGYSRPLTCLHMLDVSSNGIGDSGAKAVATSIKTLPLLREVSLNSNCLTFGGAWAVARAKPRECRCEMKGNGLGFLSKILLRVLWRDTHT</sequence>
<evidence type="ECO:0000313" key="4">
    <source>
        <dbReference type="EMBL" id="GIQ79405.1"/>
    </source>
</evidence>
<dbReference type="InterPro" id="IPR003591">
    <property type="entry name" value="Leu-rich_rpt_typical-subtyp"/>
</dbReference>
<dbReference type="OrthoDB" id="76105at2759"/>
<dbReference type="PANTHER" id="PTHR24113:SF12">
    <property type="entry name" value="RAN GTPASE-ACTIVATING PROTEIN 1"/>
    <property type="match status" value="1"/>
</dbReference>
<dbReference type="SMART" id="SM00369">
    <property type="entry name" value="LRR_TYP"/>
    <property type="match status" value="4"/>
</dbReference>
<dbReference type="Pfam" id="PF13516">
    <property type="entry name" value="LRR_6"/>
    <property type="match status" value="5"/>
</dbReference>
<dbReference type="InterPro" id="IPR001611">
    <property type="entry name" value="Leu-rich_rpt"/>
</dbReference>
<dbReference type="PANTHER" id="PTHR24113">
    <property type="entry name" value="RAN GTPASE-ACTIVATING PROTEIN 1"/>
    <property type="match status" value="1"/>
</dbReference>
<gene>
    <name evidence="4" type="ORF">KIPB_000048</name>
</gene>
<dbReference type="GO" id="GO:0006913">
    <property type="term" value="P:nucleocytoplasmic transport"/>
    <property type="evidence" value="ECO:0007669"/>
    <property type="project" value="TreeGrafter"/>
</dbReference>
<dbReference type="GO" id="GO:0048471">
    <property type="term" value="C:perinuclear region of cytoplasm"/>
    <property type="evidence" value="ECO:0007669"/>
    <property type="project" value="TreeGrafter"/>
</dbReference>
<accession>A0A9K3CN70</accession>
<keyword evidence="5" id="KW-1185">Reference proteome</keyword>
<dbReference type="InterPro" id="IPR027038">
    <property type="entry name" value="RanGap"/>
</dbReference>
<dbReference type="GO" id="GO:0005829">
    <property type="term" value="C:cytosol"/>
    <property type="evidence" value="ECO:0007669"/>
    <property type="project" value="TreeGrafter"/>
</dbReference>
<keyword evidence="1" id="KW-0343">GTPase activation</keyword>
<dbReference type="Gene3D" id="3.80.10.10">
    <property type="entry name" value="Ribonuclease Inhibitor"/>
    <property type="match status" value="1"/>
</dbReference>
<evidence type="ECO:0000256" key="3">
    <source>
        <dbReference type="ARBA" id="ARBA00022737"/>
    </source>
</evidence>
<dbReference type="GO" id="GO:0005634">
    <property type="term" value="C:nucleus"/>
    <property type="evidence" value="ECO:0007669"/>
    <property type="project" value="TreeGrafter"/>
</dbReference>
<evidence type="ECO:0000313" key="5">
    <source>
        <dbReference type="Proteomes" id="UP000265618"/>
    </source>
</evidence>
<keyword evidence="2" id="KW-0433">Leucine-rich repeat</keyword>
<dbReference type="GO" id="GO:0005096">
    <property type="term" value="F:GTPase activator activity"/>
    <property type="evidence" value="ECO:0007669"/>
    <property type="project" value="UniProtKB-KW"/>
</dbReference>
<reference evidence="4 5" key="1">
    <citation type="journal article" date="2018" name="PLoS ONE">
        <title>The draft genome of Kipferlia bialata reveals reductive genome evolution in fornicate parasites.</title>
        <authorList>
            <person name="Tanifuji G."/>
            <person name="Takabayashi S."/>
            <person name="Kume K."/>
            <person name="Takagi M."/>
            <person name="Nakayama T."/>
            <person name="Kamikawa R."/>
            <person name="Inagaki Y."/>
            <person name="Hashimoto T."/>
        </authorList>
    </citation>
    <scope>NUCLEOTIDE SEQUENCE [LARGE SCALE GENOMIC DNA]</scope>
    <source>
        <strain evidence="4">NY0173</strain>
    </source>
</reference>
<dbReference type="SMART" id="SM00368">
    <property type="entry name" value="LRR_RI"/>
    <property type="match status" value="9"/>
</dbReference>